<dbReference type="GO" id="GO:0034551">
    <property type="term" value="P:mitochondrial respiratory chain complex III assembly"/>
    <property type="evidence" value="ECO:0007669"/>
    <property type="project" value="TreeGrafter"/>
</dbReference>
<dbReference type="InterPro" id="IPR000884">
    <property type="entry name" value="TSP1_rpt"/>
</dbReference>
<gene>
    <name evidence="5" type="ORF">EVOR1521_LOCUS12185</name>
</gene>
<evidence type="ECO:0000313" key="6">
    <source>
        <dbReference type="Proteomes" id="UP001178507"/>
    </source>
</evidence>
<proteinExistence type="inferred from homology"/>
<dbReference type="InterPro" id="IPR036383">
    <property type="entry name" value="TSP1_rpt_sf"/>
</dbReference>
<feature type="compositionally biased region" description="Basic and acidic residues" evidence="3">
    <location>
        <begin position="1457"/>
        <end position="1469"/>
    </location>
</feature>
<evidence type="ECO:0000313" key="5">
    <source>
        <dbReference type="EMBL" id="CAJ1385617.1"/>
    </source>
</evidence>
<evidence type="ECO:0000256" key="3">
    <source>
        <dbReference type="SAM" id="MobiDB-lite"/>
    </source>
</evidence>
<dbReference type="Pfam" id="PF19030">
    <property type="entry name" value="TSP1_ADAMTS"/>
    <property type="match status" value="1"/>
</dbReference>
<dbReference type="PANTHER" id="PTHR12184:SF1">
    <property type="entry name" value="UBIQUINOL-CYTOCHROME-C REDUCTASE COMPLEX ASSEMBLY FACTOR 1"/>
    <property type="match status" value="1"/>
</dbReference>
<dbReference type="PANTHER" id="PTHR12184">
    <property type="entry name" value="UBIQUINOL-CYTOCHROME C REDUCTASE COMPLEX ASSEMBLY FACTOR 1 FAMILY MEMBER"/>
    <property type="match status" value="1"/>
</dbReference>
<feature type="region of interest" description="Disordered" evidence="3">
    <location>
        <begin position="1449"/>
        <end position="1469"/>
    </location>
</feature>
<dbReference type="Pfam" id="PF03981">
    <property type="entry name" value="Ubiq_cyt_C_chap"/>
    <property type="match status" value="1"/>
</dbReference>
<feature type="region of interest" description="Disordered" evidence="3">
    <location>
        <begin position="797"/>
        <end position="818"/>
    </location>
</feature>
<dbReference type="EMBL" id="CAUJNA010001258">
    <property type="protein sequence ID" value="CAJ1385617.1"/>
    <property type="molecule type" value="Genomic_DNA"/>
</dbReference>
<evidence type="ECO:0000259" key="4">
    <source>
        <dbReference type="PROSITE" id="PS50923"/>
    </source>
</evidence>
<dbReference type="PROSITE" id="PS50092">
    <property type="entry name" value="TSP1"/>
    <property type="match status" value="1"/>
</dbReference>
<keyword evidence="6" id="KW-1185">Reference proteome</keyword>
<dbReference type="GO" id="GO:0005739">
    <property type="term" value="C:mitochondrion"/>
    <property type="evidence" value="ECO:0007669"/>
    <property type="project" value="TreeGrafter"/>
</dbReference>
<dbReference type="InterPro" id="IPR007129">
    <property type="entry name" value="Ubiqinol_cyt_c_chaperone_CPB3"/>
</dbReference>
<dbReference type="Gene3D" id="2.10.70.10">
    <property type="entry name" value="Complement Module, domain 1"/>
    <property type="match status" value="1"/>
</dbReference>
<name>A0AA36IDA4_9DINO</name>
<dbReference type="PROSITE" id="PS50923">
    <property type="entry name" value="SUSHI"/>
    <property type="match status" value="1"/>
</dbReference>
<comment type="similarity">
    <text evidence="1">Belongs to the CBP3 family.</text>
</comment>
<dbReference type="InterPro" id="IPR000436">
    <property type="entry name" value="Sushi_SCR_CCP_dom"/>
</dbReference>
<feature type="compositionally biased region" description="Low complexity" evidence="3">
    <location>
        <begin position="803"/>
        <end position="813"/>
    </location>
</feature>
<feature type="compositionally biased region" description="Acidic residues" evidence="3">
    <location>
        <begin position="1076"/>
        <end position="1092"/>
    </location>
</feature>
<protein>
    <recommendedName>
        <fullName evidence="4">Sushi domain-containing protein</fullName>
    </recommendedName>
</protein>
<keyword evidence="2" id="KW-1015">Disulfide bond</keyword>
<dbReference type="Gene3D" id="2.20.100.10">
    <property type="entry name" value="Thrombospondin type-1 (TSP1) repeat"/>
    <property type="match status" value="1"/>
</dbReference>
<dbReference type="Proteomes" id="UP001178507">
    <property type="component" value="Unassembled WGS sequence"/>
</dbReference>
<accession>A0AA36IDA4</accession>
<feature type="domain" description="Sushi" evidence="4">
    <location>
        <begin position="619"/>
        <end position="686"/>
    </location>
</feature>
<organism evidence="5 6">
    <name type="scientific">Effrenium voratum</name>
    <dbReference type="NCBI Taxonomy" id="2562239"/>
    <lineage>
        <taxon>Eukaryota</taxon>
        <taxon>Sar</taxon>
        <taxon>Alveolata</taxon>
        <taxon>Dinophyceae</taxon>
        <taxon>Suessiales</taxon>
        <taxon>Symbiodiniaceae</taxon>
        <taxon>Effrenium</taxon>
    </lineage>
</organism>
<dbReference type="InterPro" id="IPR021150">
    <property type="entry name" value="Ubiq_cyt_c_chap"/>
</dbReference>
<sequence length="1469" mass="160312">MNATSVAGASSAVPERVGKEVSHEILDLTAASDLCRMMCSQLGSCVGFTFFDHVGGDRNVAQCCFLRRATRWQPNFRRASCHLARGLETRKGCFCQVGWEIAEGDSSALCRAQRRGCCTTPDNGARSWCPTTSPTCGTQLQNQLHWDACDPTGVAAVYEHTCRTHPQMKERNCASARGNSECNQIATVLGLPDTTPSLTLAMDMPSGCVWQKATSQLWLNQLVDAVNASDPSKKVAMSASEATAELCSCPPSVDFHWEAEEWRPCYGIVGAECHGARQRTRLVFCVQSDMDAESGRYQVVPSSLCSGQRPATVEACSGCDRMVLAAVAQFNLLQPVPGLEESAFAQSCLKNLALAAGLTEQDRMSVGKVECCNGAALEAEILVTDGDSGERSAADTVDQLMQISRSATYRSQVAWENGFGSLMQFFSLRIMGSYSWDISDSWGPCSQLCGGGFQSREVWCSWTGYESQTYQVGDMHCDAGSRPADQRACASRPCSSCAPFQVGPQYVVSGGDKEMSHENKVYVTCAAGYGTVDDVRLVESQCQDGEWTPLAVSCGKSCPAFVAASWKYEVHGSGNQHGSTRQVTCKRSETDQNSVEAPASASVICQDGSWTTPSLVCTGDCLTPELSSAYAVSQINGTSGDNIVQRGSVWHITCAPGFASSGKQPVKLECVEGSWSGLLDIPDCKADCPRYRLSEGYEVVGDADLHSIISFGQDTSSDSGGGGDRLRRMQLNVTGVVHGTSIGIRCVDGYGRVPGAVERLECFDGQWSSLSLFCAKDCKPFNATSLELSRFRVIMDMSRPNGEGEPSPSSGEPDAPHGSKIIIGCKLDEAADPGERAMKRGEVTCDNGRWIPSELRCFSDCEAFLPGPEYSVIIPGALAPQGNRSVPHGTQLLATCARGFSALPLLSPNASHEGWSSGTERRVTPNDLIVESECVDGIWTDLDLKCFADCPSWPLHQHLVVDSGGGLRAGSLLRLSCGQDTKTIRCGTHGIWELLLPADSDADSMKFQVGPPLNLENFTSICPHVSLDSRGAFMNLTFWAKLSDDERAMFMILALGCFGSLCGLACTYFLAPSAPESDEEEEPEVEAQEEDSANPGLRRFNLLTGELETSGQGNAGPSGPARGFHAEGSEGASCPLCGQFAFCIIDAKPSKVFDVPGPLDMAMTAAAAAASSLRPFATSTEFEKQLMPEDILHLRAMSMTIMQDPVCELRPEEAQRYVVDHEDEIGDLPVWHPRRLAHQVFDPFRSRKLAVARYHKLILERLDNEPLLAAFGIDAGFNMQAYFMILHAWLLHQRLVLEGSQAKKLDEELFEHCWNLTRSWLVLKRVPEYRFDAELQNVQEYMLGACIAMDKALERPDVLPARVQQCLWANMYSGSVKKDHRGLTRLTKYLLRQLGLMLQLDADRFLTGQFIWADFPVSDRPRKPLKLPEWREKFRTELEDNLGKLDLETIGSQPRSIGEREQKKPSLRS</sequence>
<reference evidence="5" key="1">
    <citation type="submission" date="2023-08" db="EMBL/GenBank/DDBJ databases">
        <authorList>
            <person name="Chen Y."/>
            <person name="Shah S."/>
            <person name="Dougan E. K."/>
            <person name="Thang M."/>
            <person name="Chan C."/>
        </authorList>
    </citation>
    <scope>NUCLEOTIDE SEQUENCE</scope>
</reference>
<dbReference type="SMART" id="SM00032">
    <property type="entry name" value="CCP"/>
    <property type="match status" value="4"/>
</dbReference>
<feature type="region of interest" description="Disordered" evidence="3">
    <location>
        <begin position="1075"/>
        <end position="1096"/>
    </location>
</feature>
<comment type="caution">
    <text evidence="5">The sequence shown here is derived from an EMBL/GenBank/DDBJ whole genome shotgun (WGS) entry which is preliminary data.</text>
</comment>
<dbReference type="SUPFAM" id="SSF82895">
    <property type="entry name" value="TSP-1 type 1 repeat"/>
    <property type="match status" value="1"/>
</dbReference>
<evidence type="ECO:0000256" key="1">
    <source>
        <dbReference type="ARBA" id="ARBA00006407"/>
    </source>
</evidence>
<evidence type="ECO:0000256" key="2">
    <source>
        <dbReference type="ARBA" id="ARBA00023157"/>
    </source>
</evidence>